<comment type="caution">
    <text evidence="1">The sequence shown here is derived from an EMBL/GenBank/DDBJ whole genome shotgun (WGS) entry which is preliminary data.</text>
</comment>
<evidence type="ECO:0000313" key="1">
    <source>
        <dbReference type="EMBL" id="MBC3536178.1"/>
    </source>
</evidence>
<gene>
    <name evidence="1" type="ORF">H8J70_02745</name>
</gene>
<organism evidence="1 2">
    <name type="scientific">Megasphaera hominis</name>
    <dbReference type="NCBI Taxonomy" id="159836"/>
    <lineage>
        <taxon>Bacteria</taxon>
        <taxon>Bacillati</taxon>
        <taxon>Bacillota</taxon>
        <taxon>Negativicutes</taxon>
        <taxon>Veillonellales</taxon>
        <taxon>Veillonellaceae</taxon>
        <taxon>Megasphaera</taxon>
    </lineage>
</organism>
<evidence type="ECO:0008006" key="3">
    <source>
        <dbReference type="Google" id="ProtNLM"/>
    </source>
</evidence>
<sequence>MEKLKQLLYIKNNTTRRALLAGLSLLFLISAYLTHALYERKCNWQAANERLTELRPVLQEKLPAPWLERSQALTADMSQVIQESAAATGIQLQSLQADPANPAVYEIELQGTYHELIYFLTVLEQQVPQSLPVVAEVKREGEHLAIHLSLTVLPEQGKANASERKRG</sequence>
<accession>A0ABR6VFU7</accession>
<dbReference type="RefSeq" id="WP_186502336.1">
    <property type="nucleotide sequence ID" value="NZ_JACOGK010000005.1"/>
</dbReference>
<evidence type="ECO:0000313" key="2">
    <source>
        <dbReference type="Proteomes" id="UP000606870"/>
    </source>
</evidence>
<keyword evidence="2" id="KW-1185">Reference proteome</keyword>
<reference evidence="1 2" key="1">
    <citation type="submission" date="2020-08" db="EMBL/GenBank/DDBJ databases">
        <authorList>
            <person name="Liu C."/>
            <person name="Sun Q."/>
        </authorList>
    </citation>
    <scope>NUCLEOTIDE SEQUENCE [LARGE SCALE GENOMIC DNA]</scope>
    <source>
        <strain evidence="1 2">NSJ-59</strain>
    </source>
</reference>
<name>A0ABR6VFU7_9FIRM</name>
<dbReference type="Proteomes" id="UP000606870">
    <property type="component" value="Unassembled WGS sequence"/>
</dbReference>
<protein>
    <recommendedName>
        <fullName evidence="3">Type II secretion system protein M</fullName>
    </recommendedName>
</protein>
<dbReference type="EMBL" id="JACOGK010000005">
    <property type="protein sequence ID" value="MBC3536178.1"/>
    <property type="molecule type" value="Genomic_DNA"/>
</dbReference>
<proteinExistence type="predicted"/>